<dbReference type="GO" id="GO:0005737">
    <property type="term" value="C:cytoplasm"/>
    <property type="evidence" value="ECO:0007669"/>
    <property type="project" value="UniProtKB-SubCell"/>
</dbReference>
<keyword evidence="7 8" id="KW-0342">GTP-binding</keyword>
<comment type="subunit">
    <text evidence="8">Monomer.</text>
</comment>
<dbReference type="PIRSF" id="PIRSF002401">
    <property type="entry name" value="GTP_bd_Obg/CgtA"/>
    <property type="match status" value="1"/>
</dbReference>
<dbReference type="HAMAP" id="MF_01454">
    <property type="entry name" value="GTPase_Obg"/>
    <property type="match status" value="1"/>
</dbReference>
<evidence type="ECO:0000256" key="9">
    <source>
        <dbReference type="SAM" id="MobiDB-lite"/>
    </source>
</evidence>
<evidence type="ECO:0000256" key="1">
    <source>
        <dbReference type="ARBA" id="ARBA00007699"/>
    </source>
</evidence>
<dbReference type="PANTHER" id="PTHR11702:SF31">
    <property type="entry name" value="MITOCHONDRIAL RIBOSOME-ASSOCIATED GTPASE 2"/>
    <property type="match status" value="1"/>
</dbReference>
<dbReference type="SUPFAM" id="SSF82051">
    <property type="entry name" value="Obg GTP-binding protein N-terminal domain"/>
    <property type="match status" value="1"/>
</dbReference>
<dbReference type="Pfam" id="PF01926">
    <property type="entry name" value="MMR_HSR1"/>
    <property type="match status" value="1"/>
</dbReference>
<evidence type="ECO:0000313" key="12">
    <source>
        <dbReference type="EMBL" id="ACU58335.1"/>
    </source>
</evidence>
<dbReference type="PROSITE" id="PS00905">
    <property type="entry name" value="GTP1_OBG"/>
    <property type="match status" value="1"/>
</dbReference>
<dbReference type="EMBL" id="CP001699">
    <property type="protein sequence ID" value="ACU58335.1"/>
    <property type="molecule type" value="Genomic_DNA"/>
</dbReference>
<feature type="binding site" evidence="8">
    <location>
        <begin position="216"/>
        <end position="219"/>
    </location>
    <ligand>
        <name>GTP</name>
        <dbReference type="ChEBI" id="CHEBI:37565"/>
    </ligand>
</feature>
<keyword evidence="5 8" id="KW-0378">Hydrolase</keyword>
<dbReference type="InterPro" id="IPR027417">
    <property type="entry name" value="P-loop_NTPase"/>
</dbReference>
<name>A0A979G005_CHIPD</name>
<keyword evidence="4 8" id="KW-0547">Nucleotide-binding</keyword>
<dbReference type="Gene3D" id="3.40.50.300">
    <property type="entry name" value="P-loop containing nucleotide triphosphate hydrolases"/>
    <property type="match status" value="1"/>
</dbReference>
<dbReference type="InterPro" id="IPR045086">
    <property type="entry name" value="OBG_GTPase"/>
</dbReference>
<evidence type="ECO:0000259" key="11">
    <source>
        <dbReference type="PROSITE" id="PS51883"/>
    </source>
</evidence>
<dbReference type="CDD" id="cd01898">
    <property type="entry name" value="Obg"/>
    <property type="match status" value="1"/>
</dbReference>
<evidence type="ECO:0000256" key="5">
    <source>
        <dbReference type="ARBA" id="ARBA00022801"/>
    </source>
</evidence>
<keyword evidence="3 8" id="KW-0479">Metal-binding</keyword>
<evidence type="ECO:0000256" key="7">
    <source>
        <dbReference type="ARBA" id="ARBA00023134"/>
    </source>
</evidence>
<dbReference type="GO" id="GO:0003924">
    <property type="term" value="F:GTPase activity"/>
    <property type="evidence" value="ECO:0007669"/>
    <property type="project" value="UniProtKB-UniRule"/>
</dbReference>
<dbReference type="GO" id="GO:0000287">
    <property type="term" value="F:magnesium ion binding"/>
    <property type="evidence" value="ECO:0007669"/>
    <property type="project" value="InterPro"/>
</dbReference>
<dbReference type="GO" id="GO:0043022">
    <property type="term" value="F:ribosome binding"/>
    <property type="evidence" value="ECO:0007669"/>
    <property type="project" value="UniProtKB-ARBA"/>
</dbReference>
<dbReference type="Gene3D" id="2.70.210.12">
    <property type="entry name" value="GTP1/OBG domain"/>
    <property type="match status" value="1"/>
</dbReference>
<organism evidence="12 13">
    <name type="scientific">Chitinophaga pinensis (strain ATCC 43595 / DSM 2588 / LMG 13176 / NBRC 15968 / NCIMB 11800 / UQM 2034)</name>
    <dbReference type="NCBI Taxonomy" id="485918"/>
    <lineage>
        <taxon>Bacteria</taxon>
        <taxon>Pseudomonadati</taxon>
        <taxon>Bacteroidota</taxon>
        <taxon>Chitinophagia</taxon>
        <taxon>Chitinophagales</taxon>
        <taxon>Chitinophagaceae</taxon>
        <taxon>Chitinophaga</taxon>
    </lineage>
</organism>
<dbReference type="NCBIfam" id="NF008956">
    <property type="entry name" value="PRK12299.1"/>
    <property type="match status" value="1"/>
</dbReference>
<dbReference type="EC" id="3.6.5.-" evidence="8"/>
<dbReference type="InterPro" id="IPR031167">
    <property type="entry name" value="G_OBG"/>
</dbReference>
<dbReference type="NCBIfam" id="TIGR02729">
    <property type="entry name" value="Obg_CgtA"/>
    <property type="match status" value="1"/>
</dbReference>
<evidence type="ECO:0000256" key="3">
    <source>
        <dbReference type="ARBA" id="ARBA00022723"/>
    </source>
</evidence>
<reference evidence="13" key="1">
    <citation type="submission" date="2009-08" db="EMBL/GenBank/DDBJ databases">
        <title>The complete genome of Chitinophaga pinensis DSM 2588.</title>
        <authorList>
            <consortium name="US DOE Joint Genome Institute (JGI-PGF)"/>
            <person name="Lucas S."/>
            <person name="Copeland A."/>
            <person name="Lapidus A."/>
            <person name="Glavina del Rio T."/>
            <person name="Dalin E."/>
            <person name="Tice H."/>
            <person name="Bruce D."/>
            <person name="Goodwin L."/>
            <person name="Pitluck S."/>
            <person name="Kyrpides N."/>
            <person name="Mavromatis K."/>
            <person name="Ivanova N."/>
            <person name="Mikhailova N."/>
            <person name="Sims D."/>
            <person name="Meinche L."/>
            <person name="Brettin T."/>
            <person name="Detter J.C."/>
            <person name="Han C."/>
            <person name="Larimer F."/>
            <person name="Land M."/>
            <person name="Hauser L."/>
            <person name="Markowitz V."/>
            <person name="Cheng J.-F."/>
            <person name="Hugenholtz P."/>
            <person name="Woyke T."/>
            <person name="Wu D."/>
            <person name="Spring S."/>
            <person name="Klenk H.-P."/>
            <person name="Eisen J.A."/>
        </authorList>
    </citation>
    <scope>NUCLEOTIDE SEQUENCE [LARGE SCALE GENOMIC DNA]</scope>
    <source>
        <strain evidence="13">ATCC 43595 / DSM 2588 / LMG 13176 / NBRC 15968 / NCIMB 11800 / UQM 2034</strain>
    </source>
</reference>
<feature type="domain" description="OBG-type G" evidence="10">
    <location>
        <begin position="163"/>
        <end position="329"/>
    </location>
</feature>
<evidence type="ECO:0000256" key="4">
    <source>
        <dbReference type="ARBA" id="ARBA00022741"/>
    </source>
</evidence>
<comment type="similarity">
    <text evidence="1 8">Belongs to the TRAFAC class OBG-HflX-like GTPase superfamily. OBG GTPase family.</text>
</comment>
<dbReference type="PRINTS" id="PR00326">
    <property type="entry name" value="GTP1OBG"/>
</dbReference>
<reference evidence="12 13" key="2">
    <citation type="journal article" date="2010" name="Stand. Genomic Sci.">
        <title>Complete genome sequence of Chitinophaga pinensis type strain (UQM 2034).</title>
        <authorList>
            <person name="Glavina Del Rio T."/>
            <person name="Abt B."/>
            <person name="Spring S."/>
            <person name="Lapidus A."/>
            <person name="Nolan M."/>
            <person name="Tice H."/>
            <person name="Copeland A."/>
            <person name="Cheng J.F."/>
            <person name="Chen F."/>
            <person name="Bruce D."/>
            <person name="Goodwin L."/>
            <person name="Pitluck S."/>
            <person name="Ivanova N."/>
            <person name="Mavromatis K."/>
            <person name="Mikhailova N."/>
            <person name="Pati A."/>
            <person name="Chen A."/>
            <person name="Palaniappan K."/>
            <person name="Land M."/>
            <person name="Hauser L."/>
            <person name="Chang Y.J."/>
            <person name="Jeffries C.D."/>
            <person name="Chain P."/>
            <person name="Saunders E."/>
            <person name="Detter J.C."/>
            <person name="Brettin T."/>
            <person name="Rohde M."/>
            <person name="Goker M."/>
            <person name="Bristow J."/>
            <person name="Eisen J.A."/>
            <person name="Markowitz V."/>
            <person name="Hugenholtz P."/>
            <person name="Kyrpides N.C."/>
            <person name="Klenk H.P."/>
            <person name="Lucas S."/>
        </authorList>
    </citation>
    <scope>NUCLEOTIDE SEQUENCE [LARGE SCALE GENOMIC DNA]</scope>
    <source>
        <strain evidence="13">ATCC 43595 / DSM 2588 / LMG 13176 / NBRC 15968 / NCIMB 11800 / UQM 2034</strain>
    </source>
</reference>
<dbReference type="InterPro" id="IPR006074">
    <property type="entry name" value="GTP1-OBG_CS"/>
</dbReference>
<dbReference type="RefSeq" id="WP_012788511.1">
    <property type="nucleotide sequence ID" value="NC_013132.1"/>
</dbReference>
<dbReference type="InterPro" id="IPR006169">
    <property type="entry name" value="GTP1_OBG_dom"/>
</dbReference>
<feature type="binding site" evidence="8">
    <location>
        <begin position="194"/>
        <end position="198"/>
    </location>
    <ligand>
        <name>GTP</name>
        <dbReference type="ChEBI" id="CHEBI:37565"/>
    </ligand>
</feature>
<dbReference type="Pfam" id="PF01018">
    <property type="entry name" value="GTP1_OBG"/>
    <property type="match status" value="1"/>
</dbReference>
<feature type="binding site" evidence="8">
    <location>
        <position position="196"/>
    </location>
    <ligand>
        <name>Mg(2+)</name>
        <dbReference type="ChEBI" id="CHEBI:18420"/>
    </ligand>
</feature>
<evidence type="ECO:0000256" key="6">
    <source>
        <dbReference type="ARBA" id="ARBA00022842"/>
    </source>
</evidence>
<dbReference type="GO" id="GO:0005525">
    <property type="term" value="F:GTP binding"/>
    <property type="evidence" value="ECO:0007669"/>
    <property type="project" value="UniProtKB-UniRule"/>
</dbReference>
<dbReference type="AlphaFoldDB" id="A0A979G005"/>
<dbReference type="PANTHER" id="PTHR11702">
    <property type="entry name" value="DEVELOPMENTALLY REGULATED GTP-BINDING PROTEIN-RELATED"/>
    <property type="match status" value="1"/>
</dbReference>
<dbReference type="GO" id="GO:0042254">
    <property type="term" value="P:ribosome biogenesis"/>
    <property type="evidence" value="ECO:0007669"/>
    <property type="project" value="UniProtKB-UniRule"/>
</dbReference>
<dbReference type="PROSITE" id="PS51710">
    <property type="entry name" value="G_OBG"/>
    <property type="match status" value="1"/>
</dbReference>
<dbReference type="InterPro" id="IPR006073">
    <property type="entry name" value="GTP-bd"/>
</dbReference>
<dbReference type="InterPro" id="IPR036726">
    <property type="entry name" value="GTP1_OBG_dom_sf"/>
</dbReference>
<comment type="cofactor">
    <cofactor evidence="8">
        <name>Mg(2+)</name>
        <dbReference type="ChEBI" id="CHEBI:18420"/>
    </cofactor>
</comment>
<feature type="binding site" evidence="8">
    <location>
        <position position="176"/>
    </location>
    <ligand>
        <name>Mg(2+)</name>
        <dbReference type="ChEBI" id="CHEBI:18420"/>
    </ligand>
</feature>
<dbReference type="SUPFAM" id="SSF52540">
    <property type="entry name" value="P-loop containing nucleoside triphosphate hydrolases"/>
    <property type="match status" value="1"/>
</dbReference>
<evidence type="ECO:0000313" key="13">
    <source>
        <dbReference type="Proteomes" id="UP000002215"/>
    </source>
</evidence>
<feature type="compositionally biased region" description="Acidic residues" evidence="9">
    <location>
        <begin position="341"/>
        <end position="359"/>
    </location>
</feature>
<feature type="binding site" evidence="8">
    <location>
        <begin position="310"/>
        <end position="312"/>
    </location>
    <ligand>
        <name>GTP</name>
        <dbReference type="ChEBI" id="CHEBI:37565"/>
    </ligand>
</feature>
<dbReference type="FunFam" id="2.70.210.12:FF:000001">
    <property type="entry name" value="GTPase Obg"/>
    <property type="match status" value="1"/>
</dbReference>
<sequence>MERGNFVDYIRIFAKSGKGGAGSAHFMRTKYNPEAGPDGGDGGRGGHIILRGNSQLWTLLHLRWYKNVVAEDGGNGRDNNSTGRNGEDVIIEVPLGTQAFDEETGDLEAEILQDGEEVVWISGGQGGRGNNFFRSATNQAPDYAQPGMPSIEGWKVLELKILADVGLVGFPNAGKSTLLSTITAARPKIADYAFTTLTPNLGMVPYRNDRSFAIADLPGIIEGAHEGKGLGHRFLRHIERNSVLLFLIPADSADHRKDYDILVNELEQYNPELLDKQFLLAISKSDMLDDELKEAIAAELPEGIPVVFISSVTQQGLSELKDMLWQALNSDVQPSRSRLIEEEEEQEEDDEDFEEEEEH</sequence>
<dbReference type="KEGG" id="cpi:Cpin_0837"/>
<evidence type="ECO:0000259" key="10">
    <source>
        <dbReference type="PROSITE" id="PS51710"/>
    </source>
</evidence>
<dbReference type="PROSITE" id="PS51883">
    <property type="entry name" value="OBG"/>
    <property type="match status" value="1"/>
</dbReference>
<evidence type="ECO:0000256" key="2">
    <source>
        <dbReference type="ARBA" id="ARBA00022490"/>
    </source>
</evidence>
<keyword evidence="6 8" id="KW-0460">Magnesium</keyword>
<comment type="subcellular location">
    <subcellularLocation>
        <location evidence="8">Cytoplasm</location>
    </subcellularLocation>
</comment>
<gene>
    <name evidence="8" type="primary">obg</name>
    <name evidence="12" type="ordered locus">Cpin_0837</name>
</gene>
<feature type="binding site" evidence="8">
    <location>
        <begin position="169"/>
        <end position="176"/>
    </location>
    <ligand>
        <name>GTP</name>
        <dbReference type="ChEBI" id="CHEBI:37565"/>
    </ligand>
</feature>
<dbReference type="OrthoDB" id="9807318at2"/>
<dbReference type="Proteomes" id="UP000002215">
    <property type="component" value="Chromosome"/>
</dbReference>
<dbReference type="InterPro" id="IPR014100">
    <property type="entry name" value="GTP-bd_Obg/CgtA"/>
</dbReference>
<feature type="domain" description="Obg" evidence="11">
    <location>
        <begin position="4"/>
        <end position="162"/>
    </location>
</feature>
<accession>A0A979G005</accession>
<dbReference type="NCBIfam" id="NF008955">
    <property type="entry name" value="PRK12297.1"/>
    <property type="match status" value="1"/>
</dbReference>
<feature type="binding site" evidence="8">
    <location>
        <begin position="283"/>
        <end position="286"/>
    </location>
    <ligand>
        <name>GTP</name>
        <dbReference type="ChEBI" id="CHEBI:37565"/>
    </ligand>
</feature>
<evidence type="ECO:0000256" key="8">
    <source>
        <dbReference type="HAMAP-Rule" id="MF_01454"/>
    </source>
</evidence>
<comment type="function">
    <text evidence="8">An essential GTPase which binds GTP, GDP and possibly (p)ppGpp with moderate affinity, with high nucleotide exchange rates and a fairly low GTP hydrolysis rate. Plays a role in control of the cell cycle, stress response, ribosome biogenesis and in those bacteria that undergo differentiation, in morphogenesis control.</text>
</comment>
<proteinExistence type="inferred from homology"/>
<feature type="region of interest" description="Disordered" evidence="9">
    <location>
        <begin position="332"/>
        <end position="359"/>
    </location>
</feature>
<protein>
    <recommendedName>
        <fullName evidence="8">GTPase Obg</fullName>
        <ecNumber evidence="8">3.6.5.-</ecNumber>
    </recommendedName>
    <alternativeName>
        <fullName evidence="8">GTP-binding protein Obg</fullName>
    </alternativeName>
</protein>
<keyword evidence="2 8" id="KW-0963">Cytoplasm</keyword>